<protein>
    <submittedName>
        <fullName evidence="1">Zinc finger (C2H2 type) family protein</fullName>
    </submittedName>
</protein>
<evidence type="ECO:0000313" key="1">
    <source>
        <dbReference type="EMBL" id="GER47760.1"/>
    </source>
</evidence>
<name>A0A5A7QRC4_STRAF</name>
<dbReference type="Proteomes" id="UP000325081">
    <property type="component" value="Unassembled WGS sequence"/>
</dbReference>
<dbReference type="EMBL" id="BKCP01008059">
    <property type="protein sequence ID" value="GER47760.1"/>
    <property type="molecule type" value="Genomic_DNA"/>
</dbReference>
<sequence length="118" mass="12652">MFGFGYNLLSMKEKANSCSAAARAVGKVVESLSVYPLRLPKGALGHALEIGIEGVAPTKLKTEGHTGVDGDQRNESLLCFRTEPRWTPLAKRVVPLSVFPKSTCYPTRDSSEKGPSSG</sequence>
<keyword evidence="2" id="KW-1185">Reference proteome</keyword>
<evidence type="ECO:0000313" key="2">
    <source>
        <dbReference type="Proteomes" id="UP000325081"/>
    </source>
</evidence>
<comment type="caution">
    <text evidence="1">The sequence shown here is derived from an EMBL/GenBank/DDBJ whole genome shotgun (WGS) entry which is preliminary data.</text>
</comment>
<accession>A0A5A7QRC4</accession>
<gene>
    <name evidence="1" type="ORF">STAS_24880</name>
</gene>
<organism evidence="1 2">
    <name type="scientific">Striga asiatica</name>
    <name type="common">Asiatic witchweed</name>
    <name type="synonym">Buchnera asiatica</name>
    <dbReference type="NCBI Taxonomy" id="4170"/>
    <lineage>
        <taxon>Eukaryota</taxon>
        <taxon>Viridiplantae</taxon>
        <taxon>Streptophyta</taxon>
        <taxon>Embryophyta</taxon>
        <taxon>Tracheophyta</taxon>
        <taxon>Spermatophyta</taxon>
        <taxon>Magnoliopsida</taxon>
        <taxon>eudicotyledons</taxon>
        <taxon>Gunneridae</taxon>
        <taxon>Pentapetalae</taxon>
        <taxon>asterids</taxon>
        <taxon>lamiids</taxon>
        <taxon>Lamiales</taxon>
        <taxon>Orobanchaceae</taxon>
        <taxon>Buchnereae</taxon>
        <taxon>Striga</taxon>
    </lineage>
</organism>
<dbReference type="AlphaFoldDB" id="A0A5A7QRC4"/>
<proteinExistence type="predicted"/>
<reference evidence="2" key="1">
    <citation type="journal article" date="2019" name="Curr. Biol.">
        <title>Genome Sequence of Striga asiatica Provides Insight into the Evolution of Plant Parasitism.</title>
        <authorList>
            <person name="Yoshida S."/>
            <person name="Kim S."/>
            <person name="Wafula E.K."/>
            <person name="Tanskanen J."/>
            <person name="Kim Y.M."/>
            <person name="Honaas L."/>
            <person name="Yang Z."/>
            <person name="Spallek T."/>
            <person name="Conn C.E."/>
            <person name="Ichihashi Y."/>
            <person name="Cheong K."/>
            <person name="Cui S."/>
            <person name="Der J.P."/>
            <person name="Gundlach H."/>
            <person name="Jiao Y."/>
            <person name="Hori C."/>
            <person name="Ishida J.K."/>
            <person name="Kasahara H."/>
            <person name="Kiba T."/>
            <person name="Kim M.S."/>
            <person name="Koo N."/>
            <person name="Laohavisit A."/>
            <person name="Lee Y.H."/>
            <person name="Lumba S."/>
            <person name="McCourt P."/>
            <person name="Mortimer J.C."/>
            <person name="Mutuku J.M."/>
            <person name="Nomura T."/>
            <person name="Sasaki-Sekimoto Y."/>
            <person name="Seto Y."/>
            <person name="Wang Y."/>
            <person name="Wakatake T."/>
            <person name="Sakakibara H."/>
            <person name="Demura T."/>
            <person name="Yamaguchi S."/>
            <person name="Yoneyama K."/>
            <person name="Manabe R.I."/>
            <person name="Nelson D.C."/>
            <person name="Schulman A.H."/>
            <person name="Timko M.P."/>
            <person name="dePamphilis C.W."/>
            <person name="Choi D."/>
            <person name="Shirasu K."/>
        </authorList>
    </citation>
    <scope>NUCLEOTIDE SEQUENCE [LARGE SCALE GENOMIC DNA]</scope>
    <source>
        <strain evidence="2">cv. UVA1</strain>
    </source>
</reference>